<dbReference type="Proteomes" id="UP000272025">
    <property type="component" value="Unassembled WGS sequence"/>
</dbReference>
<proteinExistence type="predicted"/>
<dbReference type="RefSeq" id="XP_028464984.1">
    <property type="nucleotide sequence ID" value="XM_028614316.1"/>
</dbReference>
<dbReference type="AlphaFoldDB" id="A0A3N2PRR6"/>
<reference evidence="1 2" key="1">
    <citation type="journal article" date="2018" name="Mol. Ecol.">
        <title>The obligate alkalophilic soda-lake fungus Sodiomyces alkalinus has shifted to a protein diet.</title>
        <authorList>
            <person name="Grum-Grzhimaylo A.A."/>
            <person name="Falkoski D.L."/>
            <person name="van den Heuvel J."/>
            <person name="Valero-Jimenez C.A."/>
            <person name="Min B."/>
            <person name="Choi I.G."/>
            <person name="Lipzen A."/>
            <person name="Daum C.G."/>
            <person name="Aanen D.K."/>
            <person name="Tsang A."/>
            <person name="Henrissat B."/>
            <person name="Bilanenko E.N."/>
            <person name="de Vries R.P."/>
            <person name="van Kan J.A.L."/>
            <person name="Grigoriev I.V."/>
            <person name="Debets A.J.M."/>
        </authorList>
    </citation>
    <scope>NUCLEOTIDE SEQUENCE [LARGE SCALE GENOMIC DNA]</scope>
    <source>
        <strain evidence="1 2">F11</strain>
    </source>
</reference>
<keyword evidence="2" id="KW-1185">Reference proteome</keyword>
<organism evidence="1 2">
    <name type="scientific">Sodiomyces alkalinus (strain CBS 110278 / VKM F-3762 / F11)</name>
    <name type="common">Alkaliphilic filamentous fungus</name>
    <dbReference type="NCBI Taxonomy" id="1314773"/>
    <lineage>
        <taxon>Eukaryota</taxon>
        <taxon>Fungi</taxon>
        <taxon>Dikarya</taxon>
        <taxon>Ascomycota</taxon>
        <taxon>Pezizomycotina</taxon>
        <taxon>Sordariomycetes</taxon>
        <taxon>Hypocreomycetidae</taxon>
        <taxon>Glomerellales</taxon>
        <taxon>Plectosphaerellaceae</taxon>
        <taxon>Sodiomyces</taxon>
    </lineage>
</organism>
<evidence type="ECO:0000313" key="1">
    <source>
        <dbReference type="EMBL" id="ROT37178.1"/>
    </source>
</evidence>
<dbReference type="GeneID" id="39582794"/>
<sequence>MRRVGRKVQIPEVGNYPTKQNIDAFAMKPDLQSAVPSEEFNLPKSCIKEKLRCAQDKINGNLVSWLLPGETVPAEYSPEAEACGAGPGNWESRIDIREAELSIGRLERERMSIKGQSHSIHLTCATMMAESIQTSKSPNFAFLCPKHIHLTFTMFKFTERVEQRAKEGEFISQQEVSDLSREESNLFGGPIEGGAAGKYPPQVQPSSFMQFGPLNSETWAHFTLLSVIDRPVLMPEGLQKEALSASRRKRLPR</sequence>
<evidence type="ECO:0000313" key="2">
    <source>
        <dbReference type="Proteomes" id="UP000272025"/>
    </source>
</evidence>
<accession>A0A3N2PRR6</accession>
<gene>
    <name evidence="1" type="ORF">SODALDRAFT_360864</name>
</gene>
<protein>
    <submittedName>
        <fullName evidence="1">Uncharacterized protein</fullName>
    </submittedName>
</protein>
<dbReference type="EMBL" id="ML119057">
    <property type="protein sequence ID" value="ROT37178.1"/>
    <property type="molecule type" value="Genomic_DNA"/>
</dbReference>
<name>A0A3N2PRR6_SODAK</name>